<dbReference type="InterPro" id="IPR000232">
    <property type="entry name" value="HSF_DNA-bd"/>
</dbReference>
<dbReference type="PANTHER" id="PTHR10015:SF206">
    <property type="entry name" value="HSF-TYPE DNA-BINDING DOMAIN-CONTAINING PROTEIN"/>
    <property type="match status" value="1"/>
</dbReference>
<dbReference type="InterPro" id="IPR036388">
    <property type="entry name" value="WH-like_DNA-bd_sf"/>
</dbReference>
<dbReference type="OrthoDB" id="60033at2759"/>
<evidence type="ECO:0000256" key="4">
    <source>
        <dbReference type="RuleBase" id="RU004020"/>
    </source>
</evidence>
<feature type="compositionally biased region" description="Polar residues" evidence="6">
    <location>
        <begin position="24"/>
        <end position="33"/>
    </location>
</feature>
<dbReference type="Gene3D" id="1.10.10.10">
    <property type="entry name" value="Winged helix-like DNA-binding domain superfamily/Winged helix DNA-binding domain"/>
    <property type="match status" value="1"/>
</dbReference>
<dbReference type="Proteomes" id="UP000291116">
    <property type="component" value="Unassembled WGS sequence"/>
</dbReference>
<feature type="region of interest" description="Disordered" evidence="6">
    <location>
        <begin position="1"/>
        <end position="46"/>
    </location>
</feature>
<comment type="subcellular location">
    <subcellularLocation>
        <location evidence="1">Nucleus</location>
    </subcellularLocation>
</comment>
<feature type="compositionally biased region" description="Polar residues" evidence="6">
    <location>
        <begin position="405"/>
        <end position="418"/>
    </location>
</feature>
<keyword evidence="2" id="KW-0238">DNA-binding</keyword>
<evidence type="ECO:0000256" key="3">
    <source>
        <dbReference type="ARBA" id="ARBA00023242"/>
    </source>
</evidence>
<evidence type="ECO:0000256" key="5">
    <source>
        <dbReference type="SAM" id="Coils"/>
    </source>
</evidence>
<comment type="similarity">
    <text evidence="4">Belongs to the HSF family.</text>
</comment>
<name>A0A448Z3W7_9STRA</name>
<reference evidence="8 9" key="1">
    <citation type="submission" date="2019-01" db="EMBL/GenBank/DDBJ databases">
        <authorList>
            <person name="Ferrante I. M."/>
        </authorList>
    </citation>
    <scope>NUCLEOTIDE SEQUENCE [LARGE SCALE GENOMIC DNA]</scope>
    <source>
        <strain evidence="8 9">B856</strain>
    </source>
</reference>
<dbReference type="SUPFAM" id="SSF46785">
    <property type="entry name" value="Winged helix' DNA-binding domain"/>
    <property type="match status" value="1"/>
</dbReference>
<dbReference type="GO" id="GO:0003700">
    <property type="term" value="F:DNA-binding transcription factor activity"/>
    <property type="evidence" value="ECO:0007669"/>
    <property type="project" value="InterPro"/>
</dbReference>
<evidence type="ECO:0000313" key="8">
    <source>
        <dbReference type="EMBL" id="VEU36690.1"/>
    </source>
</evidence>
<dbReference type="SMART" id="SM00415">
    <property type="entry name" value="HSF"/>
    <property type="match status" value="1"/>
</dbReference>
<feature type="domain" description="HSF-type DNA-binding" evidence="7">
    <location>
        <begin position="63"/>
        <end position="168"/>
    </location>
</feature>
<dbReference type="FunFam" id="1.10.10.10:FF:000589">
    <property type="entry name" value="HSF-type DNA-binding, putative"/>
    <property type="match status" value="1"/>
</dbReference>
<dbReference type="GO" id="GO:0043565">
    <property type="term" value="F:sequence-specific DNA binding"/>
    <property type="evidence" value="ECO:0007669"/>
    <property type="project" value="InterPro"/>
</dbReference>
<accession>A0A448Z3W7</accession>
<evidence type="ECO:0000259" key="7">
    <source>
        <dbReference type="SMART" id="SM00415"/>
    </source>
</evidence>
<keyword evidence="9" id="KW-1185">Reference proteome</keyword>
<feature type="coiled-coil region" evidence="5">
    <location>
        <begin position="177"/>
        <end position="204"/>
    </location>
</feature>
<evidence type="ECO:0000313" key="9">
    <source>
        <dbReference type="Proteomes" id="UP000291116"/>
    </source>
</evidence>
<protein>
    <recommendedName>
        <fullName evidence="7">HSF-type DNA-binding domain-containing protein</fullName>
    </recommendedName>
</protein>
<feature type="region of interest" description="Disordered" evidence="6">
    <location>
        <begin position="405"/>
        <end position="459"/>
    </location>
</feature>
<dbReference type="Pfam" id="PF00447">
    <property type="entry name" value="HSF_DNA-bind"/>
    <property type="match status" value="1"/>
</dbReference>
<dbReference type="GO" id="GO:0005634">
    <property type="term" value="C:nucleus"/>
    <property type="evidence" value="ECO:0007669"/>
    <property type="project" value="UniProtKB-SubCell"/>
</dbReference>
<dbReference type="AlphaFoldDB" id="A0A448Z3W7"/>
<sequence>MNPPPIVDFSGMVGPKRRRMRSGGNVSTLSNNAPKEGASASALSSGIDDEKIVQTSKCKGSTTIPIFLKKTYKMIESSPPEIAAWTNDGDMFVVKDPDQFASQIIPQYFDHNKFSSFARQLNFYGFRKMQSKPIRNSDFDANTAKHVTFYNENFKRGRHDLLKKIQRSTRGGGNISGQDVQREIQQLKEKVASLEKTIQGLSSQTENRLKSLELDFLNRIDQTVLLMQQQHQQSQQGQQNQHAHYHNLRVPGNNGIGGGAQMSADVHQTAQNHFNMNGMNVTGGPLKHGIGESLDPLPYGSRGASVGTLSSLAHLMGNQVSIGMKNGVPGTPGAISGGPTLPPHPKQKQLPTQNFGGSPSMALGPMNGRMDIRNFSALSRGLSTLSRGLSAESQGGNDYLLSMLSQGTSGNFNPTPMSGNNGASNNRNGTDNNMNNNNGMDNSEKGLIASAVGSSSTEM</sequence>
<keyword evidence="3" id="KW-0539">Nucleus</keyword>
<evidence type="ECO:0000256" key="1">
    <source>
        <dbReference type="ARBA" id="ARBA00004123"/>
    </source>
</evidence>
<feature type="compositionally biased region" description="Low complexity" evidence="6">
    <location>
        <begin position="419"/>
        <end position="441"/>
    </location>
</feature>
<dbReference type="InterPro" id="IPR036390">
    <property type="entry name" value="WH_DNA-bd_sf"/>
</dbReference>
<gene>
    <name evidence="8" type="ORF">PSNMU_V1.4_AUG-EV-PASAV3_0034590</name>
</gene>
<proteinExistence type="inferred from homology"/>
<dbReference type="PRINTS" id="PR00056">
    <property type="entry name" value="HSFDOMAIN"/>
</dbReference>
<evidence type="ECO:0000256" key="2">
    <source>
        <dbReference type="ARBA" id="ARBA00023125"/>
    </source>
</evidence>
<dbReference type="PANTHER" id="PTHR10015">
    <property type="entry name" value="HEAT SHOCK TRANSCRIPTION FACTOR"/>
    <property type="match status" value="1"/>
</dbReference>
<dbReference type="EMBL" id="CAACVS010000100">
    <property type="protein sequence ID" value="VEU36690.1"/>
    <property type="molecule type" value="Genomic_DNA"/>
</dbReference>
<keyword evidence="5" id="KW-0175">Coiled coil</keyword>
<organism evidence="8 9">
    <name type="scientific">Pseudo-nitzschia multistriata</name>
    <dbReference type="NCBI Taxonomy" id="183589"/>
    <lineage>
        <taxon>Eukaryota</taxon>
        <taxon>Sar</taxon>
        <taxon>Stramenopiles</taxon>
        <taxon>Ochrophyta</taxon>
        <taxon>Bacillariophyta</taxon>
        <taxon>Bacillariophyceae</taxon>
        <taxon>Bacillariophycidae</taxon>
        <taxon>Bacillariales</taxon>
        <taxon>Bacillariaceae</taxon>
        <taxon>Pseudo-nitzschia</taxon>
    </lineage>
</organism>
<evidence type="ECO:0000256" key="6">
    <source>
        <dbReference type="SAM" id="MobiDB-lite"/>
    </source>
</evidence>